<evidence type="ECO:0000313" key="6">
    <source>
        <dbReference type="Proteomes" id="UP000028725"/>
    </source>
</evidence>
<dbReference type="PANTHER" id="PTHR35092">
    <property type="entry name" value="CHLORINASE MJ1651"/>
    <property type="match status" value="1"/>
</dbReference>
<dbReference type="EMBL" id="JMCB01000025">
    <property type="protein sequence ID" value="KFE61050.1"/>
    <property type="molecule type" value="Genomic_DNA"/>
</dbReference>
<proteinExistence type="inferred from homology"/>
<dbReference type="InterPro" id="IPR046470">
    <property type="entry name" value="SAM_HAT_C"/>
</dbReference>
<feature type="domain" description="S-adenosyl-l-methionine hydroxide adenosyltransferase N-terminal" evidence="3">
    <location>
        <begin position="4"/>
        <end position="151"/>
    </location>
</feature>
<dbReference type="STRING" id="394096.DB31_4485"/>
<evidence type="ECO:0000313" key="5">
    <source>
        <dbReference type="EMBL" id="KFE61050.1"/>
    </source>
</evidence>
<comment type="similarity">
    <text evidence="2">Belongs to the SAM hydrolase / SAM-dependent halogenase family.</text>
</comment>
<feature type="domain" description="S-adenosyl-l-methionine hydroxide adenosyltransferase C-terminal" evidence="4">
    <location>
        <begin position="175"/>
        <end position="255"/>
    </location>
</feature>
<dbReference type="SUPFAM" id="SSF101852">
    <property type="entry name" value="Bacterial fluorinating enzyme, C-terminal domain"/>
    <property type="match status" value="1"/>
</dbReference>
<dbReference type="SUPFAM" id="SSF102522">
    <property type="entry name" value="Bacterial fluorinating enzyme, N-terminal domain"/>
    <property type="match status" value="1"/>
</dbReference>
<evidence type="ECO:0000259" key="4">
    <source>
        <dbReference type="Pfam" id="PF20257"/>
    </source>
</evidence>
<accession>A0A085W037</accession>
<evidence type="ECO:0008006" key="7">
    <source>
        <dbReference type="Google" id="ProtNLM"/>
    </source>
</evidence>
<dbReference type="InterPro" id="IPR046469">
    <property type="entry name" value="SAM_HAT_N"/>
</dbReference>
<keyword evidence="1" id="KW-0949">S-adenosyl-L-methionine</keyword>
<dbReference type="Gene3D" id="2.40.30.90">
    <property type="entry name" value="Bacterial fluorinating enzyme like"/>
    <property type="match status" value="1"/>
</dbReference>
<dbReference type="Proteomes" id="UP000028725">
    <property type="component" value="Unassembled WGS sequence"/>
</dbReference>
<dbReference type="RefSeq" id="WP_044198400.1">
    <property type="nucleotide sequence ID" value="NZ_JMCB01000025.1"/>
</dbReference>
<dbReference type="OrthoDB" id="9792195at2"/>
<organism evidence="5 6">
    <name type="scientific">Hyalangium minutum</name>
    <dbReference type="NCBI Taxonomy" id="394096"/>
    <lineage>
        <taxon>Bacteria</taxon>
        <taxon>Pseudomonadati</taxon>
        <taxon>Myxococcota</taxon>
        <taxon>Myxococcia</taxon>
        <taxon>Myxococcales</taxon>
        <taxon>Cystobacterineae</taxon>
        <taxon>Archangiaceae</taxon>
        <taxon>Hyalangium</taxon>
    </lineage>
</organism>
<evidence type="ECO:0000259" key="3">
    <source>
        <dbReference type="Pfam" id="PF01887"/>
    </source>
</evidence>
<name>A0A085W037_9BACT</name>
<dbReference type="Pfam" id="PF20257">
    <property type="entry name" value="SAM_HAT_C"/>
    <property type="match status" value="1"/>
</dbReference>
<gene>
    <name evidence="5" type="ORF">DB31_4485</name>
</gene>
<protein>
    <recommendedName>
        <fullName evidence="7">SAM-dependent chlorinase/fluorinase</fullName>
    </recommendedName>
</protein>
<dbReference type="InterPro" id="IPR023228">
    <property type="entry name" value="SAM_OH_AdoTrfase_N_sf"/>
</dbReference>
<evidence type="ECO:0000256" key="2">
    <source>
        <dbReference type="ARBA" id="ARBA00024035"/>
    </source>
</evidence>
<reference evidence="5 6" key="1">
    <citation type="submission" date="2014-04" db="EMBL/GenBank/DDBJ databases">
        <title>Genome assembly of Hyalangium minutum DSM 14724.</title>
        <authorList>
            <person name="Sharma G."/>
            <person name="Subramanian S."/>
        </authorList>
    </citation>
    <scope>NUCLEOTIDE SEQUENCE [LARGE SCALE GENOMIC DNA]</scope>
    <source>
        <strain evidence="5 6">DSM 14724</strain>
    </source>
</reference>
<dbReference type="AlphaFoldDB" id="A0A085W037"/>
<dbReference type="PIRSF" id="PIRSF006779">
    <property type="entry name" value="UCP006779"/>
    <property type="match status" value="1"/>
</dbReference>
<evidence type="ECO:0000256" key="1">
    <source>
        <dbReference type="ARBA" id="ARBA00022691"/>
    </source>
</evidence>
<dbReference type="PANTHER" id="PTHR35092:SF1">
    <property type="entry name" value="CHLORINASE MJ1651"/>
    <property type="match status" value="1"/>
</dbReference>
<dbReference type="InterPro" id="IPR002747">
    <property type="entry name" value="SAM_OH_AdoTrfase"/>
</dbReference>
<comment type="caution">
    <text evidence="5">The sequence shown here is derived from an EMBL/GenBank/DDBJ whole genome shotgun (WGS) entry which is preliminary data.</text>
</comment>
<keyword evidence="6" id="KW-1185">Reference proteome</keyword>
<sequence>MPIVSLHTDFGVTDTYVGQMKAAILRVAPTATLVDLTHGVPAQDVRAGAFLLWTAVEAFPAGSLHLAVVDPGVGSSRRAVAARSRRGDVLVGPDNGLLVPALEQLGGLDVAVELTEPAYWGPLRSRTFHGRDLFAPVVGHLASGVPIERMGARLERLEAPFQLSPPTQEDGCVVGEVVHVDTYGNLITNLPSALLPPRFRVRVGLTVVKGAPHPHYQAVHPGELLALVGSAGLLELSARDGSAASVLGAERGERVHIEPE</sequence>
<dbReference type="Pfam" id="PF01887">
    <property type="entry name" value="SAM_HAT_N"/>
    <property type="match status" value="1"/>
</dbReference>
<dbReference type="InterPro" id="IPR023227">
    <property type="entry name" value="SAM_OH_AdoTrfase_C_sf"/>
</dbReference>
<dbReference type="Gene3D" id="3.40.50.10790">
    <property type="entry name" value="S-adenosyl-l-methionine hydroxide adenosyltransferase, N-terminal"/>
    <property type="match status" value="1"/>
</dbReference>
<dbReference type="PATRIC" id="fig|394096.3.peg.8218"/>